<sequence length="193" mass="19699">MTSTALGSRPMKRVLSLLALCALAGCYSENTDTSPTLGTVGNAPEPTATTLLPEVFNTESDLTVTAPPYALFGGDLCTALVAKDFLNIRMAGLAPGALINSGALSPDSCGYTVHSGRTDLEVLVEARTAQEFTQPATTPDVIAGLGLGAIGFEKADGTYLVLVKVANGYFSVTTPDPASAVKLAMIALGRSGG</sequence>
<evidence type="ECO:0000313" key="3">
    <source>
        <dbReference type="EMBL" id="CAB4817014.1"/>
    </source>
</evidence>
<reference evidence="5" key="1">
    <citation type="submission" date="2020-05" db="EMBL/GenBank/DDBJ databases">
        <authorList>
            <person name="Chiriac C."/>
            <person name="Salcher M."/>
            <person name="Ghai R."/>
            <person name="Kavagutti S V."/>
        </authorList>
    </citation>
    <scope>NUCLEOTIDE SEQUENCE</scope>
</reference>
<evidence type="ECO:0000313" key="5">
    <source>
        <dbReference type="EMBL" id="CAB4935289.1"/>
    </source>
</evidence>
<dbReference type="AlphaFoldDB" id="A0A6J7IWQ1"/>
<name>A0A6J7IWQ1_9ZZZZ</name>
<organism evidence="5">
    <name type="scientific">freshwater metagenome</name>
    <dbReference type="NCBI Taxonomy" id="449393"/>
    <lineage>
        <taxon>unclassified sequences</taxon>
        <taxon>metagenomes</taxon>
        <taxon>ecological metagenomes</taxon>
    </lineage>
</organism>
<protein>
    <submittedName>
        <fullName evidence="5">Unannotated protein</fullName>
    </submittedName>
</protein>
<gene>
    <name evidence="2" type="ORF">UFOPK2656_00159</name>
    <name evidence="3" type="ORF">UFOPK3099_01145</name>
    <name evidence="4" type="ORF">UFOPK3267_01593</name>
    <name evidence="5" type="ORF">UFOPK3651_01759</name>
    <name evidence="6" type="ORF">UFOPK3931_01872</name>
    <name evidence="1" type="ORF">UFOPK4189_03320</name>
</gene>
<dbReference type="EMBL" id="CAESGF010000036">
    <property type="protein sequence ID" value="CAB4365578.1"/>
    <property type="molecule type" value="Genomic_DNA"/>
</dbReference>
<dbReference type="EMBL" id="CAFBOL010000051">
    <property type="protein sequence ID" value="CAB4997076.1"/>
    <property type="molecule type" value="Genomic_DNA"/>
</dbReference>
<evidence type="ECO:0000313" key="1">
    <source>
        <dbReference type="EMBL" id="CAB4365578.1"/>
    </source>
</evidence>
<dbReference type="EMBL" id="CAEZYF010000001">
    <property type="protein sequence ID" value="CAB4702765.1"/>
    <property type="molecule type" value="Genomic_DNA"/>
</dbReference>
<evidence type="ECO:0000313" key="4">
    <source>
        <dbReference type="EMBL" id="CAB4851558.1"/>
    </source>
</evidence>
<proteinExistence type="predicted"/>
<evidence type="ECO:0000313" key="6">
    <source>
        <dbReference type="EMBL" id="CAB4997076.1"/>
    </source>
</evidence>
<accession>A0A6J7IWQ1</accession>
<evidence type="ECO:0000313" key="2">
    <source>
        <dbReference type="EMBL" id="CAB4702765.1"/>
    </source>
</evidence>
<dbReference type="EMBL" id="CAFAAV010000073">
    <property type="protein sequence ID" value="CAB4817014.1"/>
    <property type="molecule type" value="Genomic_DNA"/>
</dbReference>
<dbReference type="EMBL" id="CAFBMT010000008">
    <property type="protein sequence ID" value="CAB4935289.1"/>
    <property type="molecule type" value="Genomic_DNA"/>
</dbReference>
<dbReference type="EMBL" id="CAFBIY010000085">
    <property type="protein sequence ID" value="CAB4851558.1"/>
    <property type="molecule type" value="Genomic_DNA"/>
</dbReference>